<evidence type="ECO:0000313" key="3">
    <source>
        <dbReference type="EMBL" id="GAA6407837.1"/>
    </source>
</evidence>
<feature type="domain" description="NADP-dependent oxidoreductase" evidence="2">
    <location>
        <begin position="16"/>
        <end position="320"/>
    </location>
</feature>
<dbReference type="Gene3D" id="3.20.20.100">
    <property type="entry name" value="NADP-dependent oxidoreductase domain"/>
    <property type="match status" value="1"/>
</dbReference>
<dbReference type="PANTHER" id="PTHR43364">
    <property type="entry name" value="NADH-SPECIFIC METHYLGLYOXAL REDUCTASE-RELATED"/>
    <property type="match status" value="1"/>
</dbReference>
<dbReference type="PRINTS" id="PR00069">
    <property type="entry name" value="ALDKETRDTASE"/>
</dbReference>
<keyword evidence="1" id="KW-0560">Oxidoreductase</keyword>
<name>A0ABQ0B8S1_9FIRM</name>
<keyword evidence="4" id="KW-1185">Reference proteome</keyword>
<dbReference type="EMBL" id="BAABYW010000001">
    <property type="protein sequence ID" value="GAA6407837.1"/>
    <property type="molecule type" value="Genomic_DNA"/>
</dbReference>
<evidence type="ECO:0000256" key="1">
    <source>
        <dbReference type="ARBA" id="ARBA00023002"/>
    </source>
</evidence>
<dbReference type="SUPFAM" id="SSF51430">
    <property type="entry name" value="NAD(P)-linked oxidoreductase"/>
    <property type="match status" value="1"/>
</dbReference>
<evidence type="ECO:0000313" key="4">
    <source>
        <dbReference type="Proteomes" id="UP001600943"/>
    </source>
</evidence>
<proteinExistence type="predicted"/>
<organism evidence="3 4">
    <name type="scientific">Blautia hominis</name>
    <dbReference type="NCBI Taxonomy" id="2025493"/>
    <lineage>
        <taxon>Bacteria</taxon>
        <taxon>Bacillati</taxon>
        <taxon>Bacillota</taxon>
        <taxon>Clostridia</taxon>
        <taxon>Lachnospirales</taxon>
        <taxon>Lachnospiraceae</taxon>
        <taxon>Blautia</taxon>
    </lineage>
</organism>
<dbReference type="PANTHER" id="PTHR43364:SF4">
    <property type="entry name" value="NAD(P)-LINKED OXIDOREDUCTASE SUPERFAMILY PROTEIN"/>
    <property type="match status" value="1"/>
</dbReference>
<dbReference type="Pfam" id="PF00248">
    <property type="entry name" value="Aldo_ket_red"/>
    <property type="match status" value="1"/>
</dbReference>
<dbReference type="InterPro" id="IPR036812">
    <property type="entry name" value="NAD(P)_OxRdtase_dom_sf"/>
</dbReference>
<accession>A0ABQ0B8S1</accession>
<dbReference type="RefSeq" id="WP_390404962.1">
    <property type="nucleotide sequence ID" value="NZ_BAABYW010000001.1"/>
</dbReference>
<reference evidence="3 4" key="1">
    <citation type="submission" date="2024-04" db="EMBL/GenBank/DDBJ databases">
        <title>Defined microbial consortia suppress multidrug-resistant proinflammatory Enterobacteriaceae via ecological control.</title>
        <authorList>
            <person name="Furuichi M."/>
            <person name="Kawaguchi T."/>
            <person name="Pust M."/>
            <person name="Yasuma K."/>
            <person name="Plichta D."/>
            <person name="Hasegawa N."/>
            <person name="Ohya T."/>
            <person name="Bhattarai S."/>
            <person name="Sasajima S."/>
            <person name="Aoto Y."/>
            <person name="Tuganbaev T."/>
            <person name="Yaginuma M."/>
            <person name="Ueda M."/>
            <person name="Okahashi N."/>
            <person name="Amafuji K."/>
            <person name="Kiridooshi Y."/>
            <person name="Sugita K."/>
            <person name="Strazar M."/>
            <person name="Skelly A."/>
            <person name="Suda W."/>
            <person name="Hattori M."/>
            <person name="Nakamoto N."/>
            <person name="Caballero S."/>
            <person name="Norman J."/>
            <person name="Olle B."/>
            <person name="Tanoue T."/>
            <person name="Arita M."/>
            <person name="Bucci V."/>
            <person name="Atarashi K."/>
            <person name="Xavier R."/>
            <person name="Honda K."/>
        </authorList>
    </citation>
    <scope>NUCLEOTIDE SEQUENCE [LARGE SCALE GENOMIC DNA]</scope>
    <source>
        <strain evidence="4">k04-0078-D8-1</strain>
    </source>
</reference>
<dbReference type="InterPro" id="IPR023210">
    <property type="entry name" value="NADP_OxRdtase_dom"/>
</dbReference>
<dbReference type="InterPro" id="IPR020471">
    <property type="entry name" value="AKR"/>
</dbReference>
<protein>
    <submittedName>
        <fullName evidence="3">NADH-dependent methylglyoxal reductase</fullName>
    </submittedName>
</protein>
<dbReference type="Proteomes" id="UP001600943">
    <property type="component" value="Unassembled WGS sequence"/>
</dbReference>
<comment type="caution">
    <text evidence="3">The sequence shown here is derived from an EMBL/GenBank/DDBJ whole genome shotgun (WGS) entry which is preliminary data.</text>
</comment>
<evidence type="ECO:0000259" key="2">
    <source>
        <dbReference type="Pfam" id="PF00248"/>
    </source>
</evidence>
<gene>
    <name evidence="3" type="primary">ydjG</name>
    <name evidence="3" type="ORF">K040078D81_19540</name>
</gene>
<sequence length="330" mass="37629">MKTLSIGKSDLRSPYIAMGTWAIGGGTWWGENDDALSVRTIEEAMDHGICWFDTAPVYGIGHSEEIVGKALKGKRSKVLLSTKCGLEWDYETLCFHKVMEGRNVYRDLSPKGIRKNLEDSLRRLQTDYIDIYYTHWQSPDFSLYPLEETVGVLMDLKKEGKIRAVGASNVNADIIRQYCRLGQLDVIQEKYSIADTQIAQELVPVCEEYQVSIQAYSPLEQGLLTGKVTMETVLSPTDVRNKNRFWKTENRRQLVDMLREWTPLTEKYHCSLASLVICYTASTISDLNILCGARKPEQILDNARALELHLQDEDISRMTAQLEKVRSHLL</sequence>
<dbReference type="InterPro" id="IPR050523">
    <property type="entry name" value="AKR_Detox_Biosynth"/>
</dbReference>